<organism evidence="1 2">
    <name type="scientific">Paenibacillus glucanolyticus</name>
    <dbReference type="NCBI Taxonomy" id="59843"/>
    <lineage>
        <taxon>Bacteria</taxon>
        <taxon>Bacillati</taxon>
        <taxon>Bacillota</taxon>
        <taxon>Bacilli</taxon>
        <taxon>Bacillales</taxon>
        <taxon>Paenibacillaceae</taxon>
        <taxon>Paenibacillus</taxon>
    </lineage>
</organism>
<name>A0A163I862_9BACL</name>
<accession>A0A163I862</accession>
<evidence type="ECO:0000313" key="1">
    <source>
        <dbReference type="EMBL" id="KZS45836.1"/>
    </source>
</evidence>
<comment type="caution">
    <text evidence="1">The sequence shown here is derived from an EMBL/GenBank/DDBJ whole genome shotgun (WGS) entry which is preliminary data.</text>
</comment>
<dbReference type="RefSeq" id="WP_006213090.1">
    <property type="nucleotide sequence ID" value="NZ_CBCSBX010000013.1"/>
</dbReference>
<dbReference type="EMBL" id="LWMH01000001">
    <property type="protein sequence ID" value="KZS45836.1"/>
    <property type="molecule type" value="Genomic_DNA"/>
</dbReference>
<protein>
    <submittedName>
        <fullName evidence="1">Uncharacterized protein</fullName>
    </submittedName>
</protein>
<dbReference type="AlphaFoldDB" id="A0A163I862"/>
<dbReference type="OrthoDB" id="2664786at2"/>
<gene>
    <name evidence="1" type="ORF">AWU65_07880</name>
</gene>
<dbReference type="GeneID" id="97552823"/>
<sequence>MAILLPEQIFSLAPSVGKSFYEHQAGVDASVTISNFSDEPISLVITRVGAPALTYVIEAHDRRVFSIELLQMAALLTGSSAAYGTIVVATTE</sequence>
<keyword evidence="2" id="KW-1185">Reference proteome</keyword>
<evidence type="ECO:0000313" key="2">
    <source>
        <dbReference type="Proteomes" id="UP000076796"/>
    </source>
</evidence>
<proteinExistence type="predicted"/>
<dbReference type="Proteomes" id="UP000076796">
    <property type="component" value="Unassembled WGS sequence"/>
</dbReference>
<dbReference type="KEGG" id="pglu:A3958_07440"/>
<reference evidence="1" key="1">
    <citation type="journal article" date="2016" name="Genome Announc.">
        <title>Draft genomes of two strains of Paenibacillus glucanolyticus with capability to degrade lignocellulose.</title>
        <authorList>
            <person name="Mathews S.L."/>
            <person name="Pawlak J."/>
            <person name="Grunden A.M."/>
        </authorList>
    </citation>
    <scope>NUCLEOTIDE SEQUENCE [LARGE SCALE GENOMIC DNA]</scope>
    <source>
        <strain evidence="1">SLM1</strain>
    </source>
</reference>